<dbReference type="Proteomes" id="UP000035287">
    <property type="component" value="Chromosome"/>
</dbReference>
<dbReference type="PATRIC" id="fig|1348774.3.peg.1992"/>
<proteinExistence type="predicted"/>
<name>A0A0G3XIJ1_9SPHN</name>
<sequence length="547" mass="60294">MAWQPSSRASIVWPATGLMLIVLLQIVLVYSRAINWDEFFHYSLIASHARGEAVSLLQTPFVPLFAWVPTLDGLPTDHVRLIRWMMIPFEMVTLAAVFGVARQLVPTRAALVTTMAYAAGGYVFSQMLVLRADPIATALLMTALWLTFRRETNIASVLLSAVLFGIAMACTIKSVFYAFPITGALMYRRANFVPWMRCSTITLLTILGALVLVLIVLPVDRTLSSGPWAQVHVLAMQSWERMFSGGLFPNGIYLITQIGKALYLPVLLGLGVFFLWQRERAWPDRAALFLFLVPLLTVAFYRNSYPYYYVFVLAPAMAVAAVAVPLLTERYGLKMVTLVIAGNAAVLAISDDRQTARAQDEVVIAAHQIFSSPVAYFDNHGMIGDFQRAVPIFASGWSLADYHRAGRPAYAEAMARQPVPMLIPTAALSFAVSDITEPANQVLLPEDAMAIRDNYIEHWGPIFVAGKKIASGRSLREIHIAIPGPYTVEDGALIIDGNLVPVGGVTVLSRGHHRIMPSRDTDAILRWGNHLPMPINDPPTAPIMNGY</sequence>
<dbReference type="RefSeq" id="WP_047820826.1">
    <property type="nucleotide sequence ID" value="NZ_CP011770.1"/>
</dbReference>
<dbReference type="KEGG" id="cna:AB433_09495"/>
<dbReference type="AlphaFoldDB" id="A0A0G3XIJ1"/>
<protein>
    <submittedName>
        <fullName evidence="1">Uncharacterized protein</fullName>
    </submittedName>
</protein>
<keyword evidence="2" id="KW-1185">Reference proteome</keyword>
<reference evidence="1 2" key="1">
    <citation type="submission" date="2015-06" db="EMBL/GenBank/DDBJ databases">
        <authorList>
            <person name="Zeng Y."/>
            <person name="Huang Y."/>
        </authorList>
    </citation>
    <scope>NUCLEOTIDE SEQUENCE [LARGE SCALE GENOMIC DNA]</scope>
    <source>
        <strain evidence="1 2">PQ-2</strain>
    </source>
</reference>
<accession>A0A0G3XIJ1</accession>
<organism evidence="1 2">
    <name type="scientific">Croceicoccus naphthovorans</name>
    <dbReference type="NCBI Taxonomy" id="1348774"/>
    <lineage>
        <taxon>Bacteria</taxon>
        <taxon>Pseudomonadati</taxon>
        <taxon>Pseudomonadota</taxon>
        <taxon>Alphaproteobacteria</taxon>
        <taxon>Sphingomonadales</taxon>
        <taxon>Erythrobacteraceae</taxon>
        <taxon>Croceicoccus</taxon>
    </lineage>
</organism>
<dbReference type="EMBL" id="CP011770">
    <property type="protein sequence ID" value="AKM10153.1"/>
    <property type="molecule type" value="Genomic_DNA"/>
</dbReference>
<evidence type="ECO:0000313" key="1">
    <source>
        <dbReference type="EMBL" id="AKM10153.1"/>
    </source>
</evidence>
<evidence type="ECO:0000313" key="2">
    <source>
        <dbReference type="Proteomes" id="UP000035287"/>
    </source>
</evidence>
<gene>
    <name evidence="1" type="ORF">AB433_09495</name>
</gene>
<dbReference type="STRING" id="1348774.AB433_09495"/>